<gene>
    <name evidence="1" type="ORF">SLEP1_g22646</name>
</gene>
<dbReference type="Proteomes" id="UP001054252">
    <property type="component" value="Unassembled WGS sequence"/>
</dbReference>
<dbReference type="AlphaFoldDB" id="A0AAV5JFW1"/>
<accession>A0AAV5JFW1</accession>
<keyword evidence="2" id="KW-1185">Reference proteome</keyword>
<name>A0AAV5JFW1_9ROSI</name>
<comment type="caution">
    <text evidence="1">The sequence shown here is derived from an EMBL/GenBank/DDBJ whole genome shotgun (WGS) entry which is preliminary data.</text>
</comment>
<evidence type="ECO:0000313" key="2">
    <source>
        <dbReference type="Proteomes" id="UP001054252"/>
    </source>
</evidence>
<evidence type="ECO:0000313" key="1">
    <source>
        <dbReference type="EMBL" id="GKV11383.1"/>
    </source>
</evidence>
<proteinExistence type="predicted"/>
<organism evidence="1 2">
    <name type="scientific">Rubroshorea leprosula</name>
    <dbReference type="NCBI Taxonomy" id="152421"/>
    <lineage>
        <taxon>Eukaryota</taxon>
        <taxon>Viridiplantae</taxon>
        <taxon>Streptophyta</taxon>
        <taxon>Embryophyta</taxon>
        <taxon>Tracheophyta</taxon>
        <taxon>Spermatophyta</taxon>
        <taxon>Magnoliopsida</taxon>
        <taxon>eudicotyledons</taxon>
        <taxon>Gunneridae</taxon>
        <taxon>Pentapetalae</taxon>
        <taxon>rosids</taxon>
        <taxon>malvids</taxon>
        <taxon>Malvales</taxon>
        <taxon>Dipterocarpaceae</taxon>
        <taxon>Rubroshorea</taxon>
    </lineage>
</organism>
<sequence>MFTDRTDSFHNPTNEIIHWLLLKSYQWNKTLVTTVPASRRFINVGHDL</sequence>
<dbReference type="EMBL" id="BPVZ01000034">
    <property type="protein sequence ID" value="GKV11383.1"/>
    <property type="molecule type" value="Genomic_DNA"/>
</dbReference>
<protein>
    <submittedName>
        <fullName evidence="1">Uncharacterized protein</fullName>
    </submittedName>
</protein>
<reference evidence="1 2" key="1">
    <citation type="journal article" date="2021" name="Commun. Biol.">
        <title>The genome of Shorea leprosula (Dipterocarpaceae) highlights the ecological relevance of drought in aseasonal tropical rainforests.</title>
        <authorList>
            <person name="Ng K.K.S."/>
            <person name="Kobayashi M.J."/>
            <person name="Fawcett J.A."/>
            <person name="Hatakeyama M."/>
            <person name="Paape T."/>
            <person name="Ng C.H."/>
            <person name="Ang C.C."/>
            <person name="Tnah L.H."/>
            <person name="Lee C.T."/>
            <person name="Nishiyama T."/>
            <person name="Sese J."/>
            <person name="O'Brien M.J."/>
            <person name="Copetti D."/>
            <person name="Mohd Noor M.I."/>
            <person name="Ong R.C."/>
            <person name="Putra M."/>
            <person name="Sireger I.Z."/>
            <person name="Indrioko S."/>
            <person name="Kosugi Y."/>
            <person name="Izuno A."/>
            <person name="Isagi Y."/>
            <person name="Lee S.L."/>
            <person name="Shimizu K.K."/>
        </authorList>
    </citation>
    <scope>NUCLEOTIDE SEQUENCE [LARGE SCALE GENOMIC DNA]</scope>
    <source>
        <strain evidence="1">214</strain>
    </source>
</reference>